<dbReference type="EC" id="4.1.1.65" evidence="12"/>
<feature type="chain" id="PRO_5044944359" description="Phosphatidylserine decarboxylase beta chain" evidence="12">
    <location>
        <begin position="1"/>
        <end position="250"/>
    </location>
</feature>
<gene>
    <name evidence="14" type="primary">asd</name>
    <name evidence="12" type="synonym">psd</name>
    <name evidence="14" type="ORF">WG929_07245</name>
</gene>
<evidence type="ECO:0000256" key="1">
    <source>
        <dbReference type="ARBA" id="ARBA00005189"/>
    </source>
</evidence>
<feature type="compositionally biased region" description="Polar residues" evidence="13">
    <location>
        <begin position="290"/>
        <end position="299"/>
    </location>
</feature>
<dbReference type="NCBIfam" id="TIGR00163">
    <property type="entry name" value="PS_decarb"/>
    <property type="match status" value="1"/>
</dbReference>
<keyword evidence="9 12" id="KW-0456">Lyase</keyword>
<protein>
    <recommendedName>
        <fullName evidence="12">Phosphatidylserine decarboxylase proenzyme</fullName>
        <ecNumber evidence="12">4.1.1.65</ecNumber>
    </recommendedName>
    <component>
        <recommendedName>
            <fullName evidence="12">Phosphatidylserine decarboxylase alpha chain</fullName>
        </recommendedName>
    </component>
    <component>
        <recommendedName>
            <fullName evidence="12">Phosphatidylserine decarboxylase beta chain</fullName>
        </recommendedName>
    </component>
</protein>
<comment type="caution">
    <text evidence="14">The sequence shown here is derived from an EMBL/GenBank/DDBJ whole genome shotgun (WGS) entry which is preliminary data.</text>
</comment>
<feature type="active site" description="Schiff-base intermediate with substrate; via pyruvic acid; for decarboxylase activity" evidence="12">
    <location>
        <position position="251"/>
    </location>
</feature>
<keyword evidence="6 12" id="KW-0472">Membrane</keyword>
<comment type="PTM">
    <text evidence="12">Is synthesized initially as an inactive proenzyme. Formation of the active enzyme involves a self-maturation process in which the active site pyruvoyl group is generated from an internal serine residue via an autocatalytic post-translational modification. Two non-identical subunits are generated from the proenzyme in this reaction, and the pyruvate is formed at the N-terminus of the alpha chain, which is derived from the carboxyl end of the proenzyme. The autoendoproteolytic cleavage occurs by a canonical serine protease mechanism, in which the side chain hydroxyl group of the serine supplies its oxygen atom to form the C-terminus of the beta chain, while the remainder of the serine residue undergoes an oxidative deamination to produce ammonia and the pyruvoyl prosthetic group on the alpha chain. During this reaction, the Ser that is part of the protease active site of the proenzyme becomes the pyruvoyl prosthetic group, which constitutes an essential element of the active site of the mature decarboxylase.</text>
</comment>
<keyword evidence="15" id="KW-1185">Reference proteome</keyword>
<dbReference type="InterPro" id="IPR033178">
    <property type="entry name" value="PSD_type1_pro"/>
</dbReference>
<comment type="pathway">
    <text evidence="1">Lipid metabolism.</text>
</comment>
<feature type="site" description="Cleavage (non-hydrolytic); by autocatalysis" evidence="12">
    <location>
        <begin position="250"/>
        <end position="251"/>
    </location>
</feature>
<feature type="active site" description="Charge relay system; for autoendoproteolytic cleavage activity" evidence="12">
    <location>
        <position position="91"/>
    </location>
</feature>
<dbReference type="GO" id="GO:0004609">
    <property type="term" value="F:phosphatidylserine decarboxylase activity"/>
    <property type="evidence" value="ECO:0007669"/>
    <property type="project" value="UniProtKB-EC"/>
</dbReference>
<dbReference type="PANTHER" id="PTHR10067:SF6">
    <property type="entry name" value="PHOSPHATIDYLSERINE DECARBOXYLASE PROENZYME, MITOCHONDRIAL"/>
    <property type="match status" value="1"/>
</dbReference>
<evidence type="ECO:0000256" key="4">
    <source>
        <dbReference type="ARBA" id="ARBA00022793"/>
    </source>
</evidence>
<evidence type="ECO:0000256" key="13">
    <source>
        <dbReference type="SAM" id="MobiDB-lite"/>
    </source>
</evidence>
<evidence type="ECO:0000256" key="5">
    <source>
        <dbReference type="ARBA" id="ARBA00023098"/>
    </source>
</evidence>
<evidence type="ECO:0000256" key="9">
    <source>
        <dbReference type="ARBA" id="ARBA00023239"/>
    </source>
</evidence>
<organism evidence="14 15">
    <name type="scientific">Oceanobacter antarcticus</name>
    <dbReference type="NCBI Taxonomy" id="3133425"/>
    <lineage>
        <taxon>Bacteria</taxon>
        <taxon>Pseudomonadati</taxon>
        <taxon>Pseudomonadota</taxon>
        <taxon>Gammaproteobacteria</taxon>
        <taxon>Oceanospirillales</taxon>
        <taxon>Oceanospirillaceae</taxon>
        <taxon>Oceanobacter</taxon>
    </lineage>
</organism>
<dbReference type="PANTHER" id="PTHR10067">
    <property type="entry name" value="PHOSPHATIDYLSERINE DECARBOXYLASE"/>
    <property type="match status" value="1"/>
</dbReference>
<keyword evidence="3 12" id="KW-0444">Lipid biosynthesis</keyword>
<comment type="subcellular location">
    <subcellularLocation>
        <location evidence="12">Cell membrane</location>
        <topology evidence="12">Peripheral membrane protein</topology>
    </subcellularLocation>
</comment>
<keyword evidence="10 12" id="KW-1208">Phospholipid metabolism</keyword>
<comment type="function">
    <text evidence="12">Catalyzes the formation of phosphatidylethanolamine (PtdEtn) from phosphatidylserine (PtdSer).</text>
</comment>
<comment type="similarity">
    <text evidence="12">Belongs to the phosphatidylserine decarboxylase family. PSD-B subfamily. Prokaryotic type I sub-subfamily.</text>
</comment>
<name>A0ABW8NGV9_9GAMM</name>
<evidence type="ECO:0000256" key="10">
    <source>
        <dbReference type="ARBA" id="ARBA00023264"/>
    </source>
</evidence>
<evidence type="ECO:0000256" key="11">
    <source>
        <dbReference type="ARBA" id="ARBA00023317"/>
    </source>
</evidence>
<evidence type="ECO:0000256" key="8">
    <source>
        <dbReference type="ARBA" id="ARBA00023209"/>
    </source>
</evidence>
<reference evidence="14 15" key="1">
    <citation type="submission" date="2024-03" db="EMBL/GenBank/DDBJ databases">
        <title>High-quality draft genome sequence of Oceanobacter sp. wDCs-4.</title>
        <authorList>
            <person name="Dong C."/>
        </authorList>
    </citation>
    <scope>NUCLEOTIDE SEQUENCE [LARGE SCALE GENOMIC DNA]</scope>
    <source>
        <strain evidence="15">wDCs-4</strain>
    </source>
</reference>
<comment type="cofactor">
    <cofactor evidence="12">
        <name>pyruvate</name>
        <dbReference type="ChEBI" id="CHEBI:15361"/>
    </cofactor>
    <text evidence="12">Binds 1 pyruvoyl group covalently per subunit.</text>
</comment>
<feature type="chain" id="PRO_5044944358" description="Phosphatidylserine decarboxylase alpha chain" evidence="12">
    <location>
        <begin position="251"/>
        <end position="337"/>
    </location>
</feature>
<feature type="active site" description="Charge relay system; for autoendoproteolytic cleavage activity" evidence="12">
    <location>
        <position position="148"/>
    </location>
</feature>
<keyword evidence="2 12" id="KW-1003">Cell membrane</keyword>
<evidence type="ECO:0000256" key="2">
    <source>
        <dbReference type="ARBA" id="ARBA00022475"/>
    </source>
</evidence>
<evidence type="ECO:0000313" key="15">
    <source>
        <dbReference type="Proteomes" id="UP001620597"/>
    </source>
</evidence>
<evidence type="ECO:0000256" key="12">
    <source>
        <dbReference type="HAMAP-Rule" id="MF_00662"/>
    </source>
</evidence>
<keyword evidence="8 12" id="KW-0594">Phospholipid biosynthesis</keyword>
<feature type="region of interest" description="Disordered" evidence="13">
    <location>
        <begin position="290"/>
        <end position="337"/>
    </location>
</feature>
<keyword evidence="11 12" id="KW-0670">Pyruvate</keyword>
<dbReference type="HAMAP" id="MF_00662">
    <property type="entry name" value="PS_decarb_PSD_B_type1"/>
    <property type="match status" value="1"/>
</dbReference>
<accession>A0ABW8NGV9</accession>
<feature type="active site" description="Charge relay system; for autoendoproteolytic cleavage activity" evidence="12">
    <location>
        <position position="251"/>
    </location>
</feature>
<proteinExistence type="inferred from homology"/>
<feature type="modified residue" description="Pyruvic acid (Ser); by autocatalysis" evidence="12">
    <location>
        <position position="251"/>
    </location>
</feature>
<keyword evidence="7 12" id="KW-0865">Zymogen</keyword>
<comment type="pathway">
    <text evidence="12">Phospholipid metabolism; phosphatidylethanolamine biosynthesis; phosphatidylethanolamine from CDP-diacylglycerol: step 2/2.</text>
</comment>
<comment type="catalytic activity">
    <reaction evidence="12">
        <text>a 1,2-diacyl-sn-glycero-3-phospho-L-serine + H(+) = a 1,2-diacyl-sn-glycero-3-phosphoethanolamine + CO2</text>
        <dbReference type="Rhea" id="RHEA:20828"/>
        <dbReference type="ChEBI" id="CHEBI:15378"/>
        <dbReference type="ChEBI" id="CHEBI:16526"/>
        <dbReference type="ChEBI" id="CHEBI:57262"/>
        <dbReference type="ChEBI" id="CHEBI:64612"/>
        <dbReference type="EC" id="4.1.1.65"/>
    </reaction>
</comment>
<dbReference type="RefSeq" id="WP_416205511.1">
    <property type="nucleotide sequence ID" value="NZ_JBBKTX010000007.1"/>
</dbReference>
<dbReference type="Pfam" id="PF02666">
    <property type="entry name" value="PS_Dcarbxylase"/>
    <property type="match status" value="1"/>
</dbReference>
<keyword evidence="5 12" id="KW-0443">Lipid metabolism</keyword>
<dbReference type="InterPro" id="IPR033177">
    <property type="entry name" value="PSD-B"/>
</dbReference>
<feature type="compositionally biased region" description="Low complexity" evidence="13">
    <location>
        <begin position="320"/>
        <end position="331"/>
    </location>
</feature>
<evidence type="ECO:0000256" key="3">
    <source>
        <dbReference type="ARBA" id="ARBA00022516"/>
    </source>
</evidence>
<dbReference type="InterPro" id="IPR003817">
    <property type="entry name" value="PS_Dcarbxylase"/>
</dbReference>
<comment type="subunit">
    <text evidence="12">Heterodimer of a large membrane-associated beta subunit and a small pyruvoyl-containing alpha subunit.</text>
</comment>
<dbReference type="Proteomes" id="UP001620597">
    <property type="component" value="Unassembled WGS sequence"/>
</dbReference>
<keyword evidence="4 12" id="KW-0210">Decarboxylase</keyword>
<evidence type="ECO:0000256" key="6">
    <source>
        <dbReference type="ARBA" id="ARBA00023136"/>
    </source>
</evidence>
<dbReference type="EMBL" id="JBBKTX010000007">
    <property type="protein sequence ID" value="MFK4752201.1"/>
    <property type="molecule type" value="Genomic_DNA"/>
</dbReference>
<evidence type="ECO:0000313" key="14">
    <source>
        <dbReference type="EMBL" id="MFK4752201.1"/>
    </source>
</evidence>
<evidence type="ECO:0000256" key="7">
    <source>
        <dbReference type="ARBA" id="ARBA00023145"/>
    </source>
</evidence>
<sequence>MLKDDLFIASQYVLPHHWLSRLVGKLAASENTWLKNQLITRFIRQYDVRLDEAQRQHPQDFRSFNDFFTRELLPEARPLDNAADSLLSPADGAVSQIGHIQRGRIFQAKGQEFSLTELLGGSRPRAEDFVGGKFATLYLSPRDYHRVHMPMAGKLREMIYVPGSLFSVNQTTAERVPGLFARNERLVCIFDTEHGPMAMVLVGAMIVAAIETVWAGRITPPTRELKVTDYRDPQPVELDKGEEMGRFCLGSTVVLCFPDGMVDWSKELEAGSPIRMGSRLGSIRALQTEESAPIENTATAIDAEPAVTTDNAEAEAQNVSPDNADTTSTATDDSRSQ</sequence>